<evidence type="ECO:0000256" key="13">
    <source>
        <dbReference type="SAM" id="Coils"/>
    </source>
</evidence>
<reference evidence="15 16" key="1">
    <citation type="journal article" date="2018" name="Infect. Genet. Evol.">
        <title>Genome-wide analysis of Borrelia turcica and 'Candidatus Borrelia tachyglossi' shows relapsing fever-like genomes with unique genomic links to Lyme disease Borrelia.</title>
        <authorList>
            <person name="Gofton A.W."/>
            <person name="Margos G."/>
            <person name="Fingerle V."/>
            <person name="Hepner S."/>
            <person name="Loh S.M."/>
            <person name="Ryan U."/>
            <person name="Irwin P."/>
            <person name="Oskam C.L."/>
        </authorList>
    </citation>
    <scope>NUCLEOTIDE SEQUENCE [LARGE SCALE GENOMIC DNA]</scope>
    <source>
        <strain evidence="15 16">IST7</strain>
    </source>
</reference>
<keyword evidence="8 12" id="KW-0067">ATP-binding</keyword>
<dbReference type="Gene3D" id="3.50.40.10">
    <property type="entry name" value="Phenylalanyl-trna Synthetase, Chain B, domain 3"/>
    <property type="match status" value="1"/>
</dbReference>
<feature type="binding site" evidence="12">
    <location>
        <position position="359"/>
    </location>
    <ligand>
        <name>Mg(2+)</name>
        <dbReference type="ChEBI" id="CHEBI:18420"/>
        <note>shared with alpha subunit</note>
    </ligand>
</feature>
<name>A0A386PL56_9SPIR</name>
<keyword evidence="6 12" id="KW-0479">Metal-binding</keyword>
<comment type="similarity">
    <text evidence="3 12">Belongs to the phenylalanyl-tRNA synthetase beta subunit family. Type 2 subfamily.</text>
</comment>
<evidence type="ECO:0000313" key="16">
    <source>
        <dbReference type="Proteomes" id="UP000275571"/>
    </source>
</evidence>
<dbReference type="GO" id="GO:0009328">
    <property type="term" value="C:phenylalanine-tRNA ligase complex"/>
    <property type="evidence" value="ECO:0007669"/>
    <property type="project" value="TreeGrafter"/>
</dbReference>
<comment type="subunit">
    <text evidence="12">Tetramer of two alpha and two beta subunits.</text>
</comment>
<dbReference type="InterPro" id="IPR005147">
    <property type="entry name" value="tRNA_synthase_B5-dom"/>
</dbReference>
<dbReference type="InterPro" id="IPR022918">
    <property type="entry name" value="Phe_tRNA_ligase_beta2_arc"/>
</dbReference>
<evidence type="ECO:0000313" key="15">
    <source>
        <dbReference type="EMBL" id="AYE36381.1"/>
    </source>
</evidence>
<keyword evidence="7 12" id="KW-0547">Nucleotide-binding</keyword>
<dbReference type="EC" id="6.1.1.20" evidence="12"/>
<evidence type="ECO:0000256" key="11">
    <source>
        <dbReference type="ARBA" id="ARBA00023146"/>
    </source>
</evidence>
<proteinExistence type="inferred from homology"/>
<dbReference type="RefSeq" id="WP_120104302.1">
    <property type="nucleotide sequence ID" value="NZ_CP028884.1"/>
</dbReference>
<feature type="binding site" evidence="12">
    <location>
        <position position="355"/>
    </location>
    <ligand>
        <name>Mg(2+)</name>
        <dbReference type="ChEBI" id="CHEBI:18420"/>
        <note>shared with alpha subunit</note>
    </ligand>
</feature>
<dbReference type="Gene3D" id="3.30.930.10">
    <property type="entry name" value="Bira Bifunctional Protein, Domain 2"/>
    <property type="match status" value="1"/>
</dbReference>
<dbReference type="HAMAP" id="MF_00284">
    <property type="entry name" value="Phe_tRNA_synth_beta2"/>
    <property type="match status" value="1"/>
</dbReference>
<feature type="binding site" evidence="12">
    <location>
        <position position="349"/>
    </location>
    <ligand>
        <name>Mg(2+)</name>
        <dbReference type="ChEBI" id="CHEBI:18420"/>
        <note>shared with alpha subunit</note>
    </ligand>
</feature>
<dbReference type="GO" id="GO:0000287">
    <property type="term" value="F:magnesium ion binding"/>
    <property type="evidence" value="ECO:0007669"/>
    <property type="project" value="InterPro"/>
</dbReference>
<keyword evidence="9 12" id="KW-0460">Magnesium</keyword>
<dbReference type="AlphaFoldDB" id="A0A386PL56"/>
<evidence type="ECO:0000256" key="4">
    <source>
        <dbReference type="ARBA" id="ARBA00022490"/>
    </source>
</evidence>
<evidence type="ECO:0000256" key="5">
    <source>
        <dbReference type="ARBA" id="ARBA00022598"/>
    </source>
</evidence>
<dbReference type="InterPro" id="IPR009061">
    <property type="entry name" value="DNA-bd_dom_put_sf"/>
</dbReference>
<evidence type="ECO:0000256" key="12">
    <source>
        <dbReference type="HAMAP-Rule" id="MF_00284"/>
    </source>
</evidence>
<comment type="catalytic activity">
    <reaction evidence="12">
        <text>tRNA(Phe) + L-phenylalanine + ATP = L-phenylalanyl-tRNA(Phe) + AMP + diphosphate + H(+)</text>
        <dbReference type="Rhea" id="RHEA:19413"/>
        <dbReference type="Rhea" id="RHEA-COMP:9668"/>
        <dbReference type="Rhea" id="RHEA-COMP:9699"/>
        <dbReference type="ChEBI" id="CHEBI:15378"/>
        <dbReference type="ChEBI" id="CHEBI:30616"/>
        <dbReference type="ChEBI" id="CHEBI:33019"/>
        <dbReference type="ChEBI" id="CHEBI:58095"/>
        <dbReference type="ChEBI" id="CHEBI:78442"/>
        <dbReference type="ChEBI" id="CHEBI:78531"/>
        <dbReference type="ChEBI" id="CHEBI:456215"/>
        <dbReference type="EC" id="6.1.1.20"/>
    </reaction>
</comment>
<dbReference type="SMART" id="SM00873">
    <property type="entry name" value="B3_4"/>
    <property type="match status" value="1"/>
</dbReference>
<dbReference type="PROSITE" id="PS51483">
    <property type="entry name" value="B5"/>
    <property type="match status" value="1"/>
</dbReference>
<evidence type="ECO:0000256" key="10">
    <source>
        <dbReference type="ARBA" id="ARBA00022917"/>
    </source>
</evidence>
<sequence length="581" mass="66156">MPKVEVYKSILLEKIGKNLTESELESVLEIAKAEIDEFDEENDKIKIEFNDTNRPDLWSCVGLARQIKTYLFGSLPSFEFFSKAGDLKKAYGEIEVSPEMMSSIRPFVFGFLAKGMICDDKMLDTLVQLQEKLCQNYGQKRRRVAMGMYSANFIEFPINYTACNCNYKFIPLGMENEMSIWEINEKHPKGIEYSSILKDCNRYPLLVDNKGQTLSYPPIINSHDVGALKVGDTDLFIEVTGNNLEATLLSLSVVACDLHDMGFEIFPVKTIFPKETLLGKEIVCPFYFQDTVEVSVDNVNRMLGIKLTADEMCLDLKKLGVSAVAYSSSAGDSKGKDKIRINPPVYRNDFLHEVDAIEEIMIARGLDSFKPELPKSFTIGRLTQIEEFSRKVRSLMIGMGFQEMIYNYLGSRKDLVENVRNYEMEDWFLSVDNPMTENYEYIRCSIISDLLKSESISSNFPYPHKIFEIGKVALRDPNSPEASVTYDNLAFLMADKDCTFNEISSLVASLFYYLNIEFRLVEARASMLYIIGRRAEIFVNNFCVGEFGEVSPFVLSNFGITVPCCVLEINLNFLLEASQRF</sequence>
<dbReference type="InterPro" id="IPR004531">
    <property type="entry name" value="Phe-tRNA-synth_IIc_bsu_arc_euk"/>
</dbReference>
<organism evidence="15 16">
    <name type="scientific">Borrelia turcica IST7</name>
    <dbReference type="NCBI Taxonomy" id="1104446"/>
    <lineage>
        <taxon>Bacteria</taxon>
        <taxon>Pseudomonadati</taxon>
        <taxon>Spirochaetota</taxon>
        <taxon>Spirochaetia</taxon>
        <taxon>Spirochaetales</taxon>
        <taxon>Borreliaceae</taxon>
        <taxon>Borrelia</taxon>
    </lineage>
</organism>
<dbReference type="InterPro" id="IPR020825">
    <property type="entry name" value="Phe-tRNA_synthase-like_B3/B4"/>
</dbReference>
<dbReference type="SUPFAM" id="SSF46955">
    <property type="entry name" value="Putative DNA-binding domain"/>
    <property type="match status" value="2"/>
</dbReference>
<keyword evidence="11 12" id="KW-0030">Aminoacyl-tRNA synthetase</keyword>
<keyword evidence="5 12" id="KW-0436">Ligase</keyword>
<comment type="subcellular location">
    <subcellularLocation>
        <location evidence="2 12">Cytoplasm</location>
    </subcellularLocation>
</comment>
<evidence type="ECO:0000256" key="1">
    <source>
        <dbReference type="ARBA" id="ARBA00001946"/>
    </source>
</evidence>
<evidence type="ECO:0000256" key="9">
    <source>
        <dbReference type="ARBA" id="ARBA00022842"/>
    </source>
</evidence>
<dbReference type="Pfam" id="PF17759">
    <property type="entry name" value="tRNA_synthFbeta"/>
    <property type="match status" value="1"/>
</dbReference>
<dbReference type="OrthoDB" id="9805455at2"/>
<keyword evidence="13" id="KW-0175">Coiled coil</keyword>
<evidence type="ECO:0000256" key="6">
    <source>
        <dbReference type="ARBA" id="ARBA00022723"/>
    </source>
</evidence>
<accession>A0A386PL56</accession>
<dbReference type="InterPro" id="IPR045864">
    <property type="entry name" value="aa-tRNA-synth_II/BPL/LPL"/>
</dbReference>
<keyword evidence="10 12" id="KW-0648">Protein biosynthesis</keyword>
<dbReference type="PANTHER" id="PTHR10947:SF0">
    <property type="entry name" value="PHENYLALANINE--TRNA LIGASE BETA SUBUNIT"/>
    <property type="match status" value="1"/>
</dbReference>
<dbReference type="NCBIfam" id="TIGR00471">
    <property type="entry name" value="pheT_arch"/>
    <property type="match status" value="1"/>
</dbReference>
<gene>
    <name evidence="12" type="primary">pheT</name>
    <name evidence="15" type="ORF">DB313_02690</name>
</gene>
<keyword evidence="4 12" id="KW-0963">Cytoplasm</keyword>
<keyword evidence="16" id="KW-1185">Reference proteome</keyword>
<dbReference type="SMART" id="SM00874">
    <property type="entry name" value="B5"/>
    <property type="match status" value="1"/>
</dbReference>
<evidence type="ECO:0000256" key="2">
    <source>
        <dbReference type="ARBA" id="ARBA00004496"/>
    </source>
</evidence>
<dbReference type="EMBL" id="CP028884">
    <property type="protein sequence ID" value="AYE36381.1"/>
    <property type="molecule type" value="Genomic_DNA"/>
</dbReference>
<evidence type="ECO:0000256" key="7">
    <source>
        <dbReference type="ARBA" id="ARBA00022741"/>
    </source>
</evidence>
<dbReference type="Pfam" id="PF03484">
    <property type="entry name" value="B5"/>
    <property type="match status" value="1"/>
</dbReference>
<comment type="cofactor">
    <cofactor evidence="1 12">
        <name>Mg(2+)</name>
        <dbReference type="ChEBI" id="CHEBI:18420"/>
    </cofactor>
</comment>
<evidence type="ECO:0000256" key="3">
    <source>
        <dbReference type="ARBA" id="ARBA00007438"/>
    </source>
</evidence>
<feature type="domain" description="B5" evidence="14">
    <location>
        <begin position="287"/>
        <end position="371"/>
    </location>
</feature>
<protein>
    <recommendedName>
        <fullName evidence="12">Phenylalanine--tRNA ligase beta subunit</fullName>
        <ecNumber evidence="12">6.1.1.20</ecNumber>
    </recommendedName>
    <alternativeName>
        <fullName evidence="12">Phenylalanyl-tRNA synthetase beta subunit</fullName>
        <shortName evidence="12">PheRS</shortName>
    </alternativeName>
</protein>
<dbReference type="Proteomes" id="UP000275571">
    <property type="component" value="Chromosome"/>
</dbReference>
<dbReference type="InterPro" id="IPR041616">
    <property type="entry name" value="PheRS_beta_core"/>
</dbReference>
<feature type="binding site" evidence="12">
    <location>
        <position position="358"/>
    </location>
    <ligand>
        <name>Mg(2+)</name>
        <dbReference type="ChEBI" id="CHEBI:18420"/>
        <note>shared with alpha subunit</note>
    </ligand>
</feature>
<dbReference type="GO" id="GO:0003723">
    <property type="term" value="F:RNA binding"/>
    <property type="evidence" value="ECO:0007669"/>
    <property type="project" value="InterPro"/>
</dbReference>
<dbReference type="GO" id="GO:0005524">
    <property type="term" value="F:ATP binding"/>
    <property type="evidence" value="ECO:0007669"/>
    <property type="project" value="UniProtKB-UniRule"/>
</dbReference>
<dbReference type="InterPro" id="IPR005146">
    <property type="entry name" value="B3/B4_tRNA-bd"/>
</dbReference>
<evidence type="ECO:0000259" key="14">
    <source>
        <dbReference type="PROSITE" id="PS51483"/>
    </source>
</evidence>
<feature type="coiled-coil region" evidence="13">
    <location>
        <begin position="21"/>
        <end position="48"/>
    </location>
</feature>
<evidence type="ECO:0000256" key="8">
    <source>
        <dbReference type="ARBA" id="ARBA00022840"/>
    </source>
</evidence>
<dbReference type="GO" id="GO:0004826">
    <property type="term" value="F:phenylalanine-tRNA ligase activity"/>
    <property type="evidence" value="ECO:0007669"/>
    <property type="project" value="UniProtKB-UniRule"/>
</dbReference>
<dbReference type="InterPro" id="IPR045060">
    <property type="entry name" value="Phe-tRNA-ligase_IIc_bsu"/>
</dbReference>
<dbReference type="GO" id="GO:0006432">
    <property type="term" value="P:phenylalanyl-tRNA aminoacylation"/>
    <property type="evidence" value="ECO:0007669"/>
    <property type="project" value="UniProtKB-UniRule"/>
</dbReference>
<dbReference type="Gene3D" id="3.30.56.10">
    <property type="match status" value="2"/>
</dbReference>
<dbReference type="SUPFAM" id="SSF55681">
    <property type="entry name" value="Class II aaRS and biotin synthetases"/>
    <property type="match status" value="1"/>
</dbReference>
<dbReference type="KEGG" id="btur:DB313_02690"/>
<dbReference type="PANTHER" id="PTHR10947">
    <property type="entry name" value="PHENYLALANYL-TRNA SYNTHETASE BETA CHAIN AND LEUCINE-RICH REPEAT-CONTAINING PROTEIN 47"/>
    <property type="match status" value="1"/>
</dbReference>